<evidence type="ECO:0000313" key="2">
    <source>
        <dbReference type="EMBL" id="KAJ9599993.1"/>
    </source>
</evidence>
<feature type="transmembrane region" description="Helical" evidence="1">
    <location>
        <begin position="52"/>
        <end position="74"/>
    </location>
</feature>
<evidence type="ECO:0000313" key="3">
    <source>
        <dbReference type="Proteomes" id="UP001233999"/>
    </source>
</evidence>
<evidence type="ECO:0000256" key="1">
    <source>
        <dbReference type="SAM" id="Phobius"/>
    </source>
</evidence>
<protein>
    <submittedName>
        <fullName evidence="2">Uncharacterized protein</fullName>
    </submittedName>
</protein>
<proteinExistence type="predicted"/>
<feature type="transmembrane region" description="Helical" evidence="1">
    <location>
        <begin position="164"/>
        <end position="185"/>
    </location>
</feature>
<feature type="transmembrane region" description="Helical" evidence="1">
    <location>
        <begin position="12"/>
        <end position="32"/>
    </location>
</feature>
<name>A0AAD8ALQ8_DIPPU</name>
<feature type="transmembrane region" description="Helical" evidence="1">
    <location>
        <begin position="94"/>
        <end position="115"/>
    </location>
</feature>
<feature type="non-terminal residue" evidence="2">
    <location>
        <position position="309"/>
    </location>
</feature>
<dbReference type="EMBL" id="JASPKZ010000460">
    <property type="protein sequence ID" value="KAJ9599993.1"/>
    <property type="molecule type" value="Genomic_DNA"/>
</dbReference>
<feature type="transmembrane region" description="Helical" evidence="1">
    <location>
        <begin position="276"/>
        <end position="299"/>
    </location>
</feature>
<keyword evidence="1" id="KW-1133">Transmembrane helix</keyword>
<feature type="non-terminal residue" evidence="2">
    <location>
        <position position="1"/>
    </location>
</feature>
<keyword evidence="3" id="KW-1185">Reference proteome</keyword>
<dbReference type="AlphaFoldDB" id="A0AAD8ALQ8"/>
<sequence>ILVFLQYDLIFYSVWIVNLMLRSSFLSVHMIWGIEKKNVYSLSSSRSSSSGVVILSGYHYFNPVCLIVYLHFHFVNLNVYAILNYMGFYVHKNIMSFVILALFWFLMGFELNTFSNLHFTRLIIPVHGLSFSDEDTITVVHVLFHFGAVPGFVLHLGIYIHEKWYVFSFFEREFFLIFIGGRFLATTWTNCRASIYTIRLPKIDLCVSGYNHATNFCVCLYSLYKLNLIWFPSPLLCLVLPVFRLLVDLSLWFYLKILPLSISGGSSVIRCSLFNFLLISYFYLVYQFFCQLFLIIYTFKSFVYRVFKY</sequence>
<comment type="caution">
    <text evidence="2">The sequence shown here is derived from an EMBL/GenBank/DDBJ whole genome shotgun (WGS) entry which is preliminary data.</text>
</comment>
<keyword evidence="1" id="KW-0472">Membrane</keyword>
<gene>
    <name evidence="2" type="ORF">L9F63_009703</name>
</gene>
<dbReference type="Proteomes" id="UP001233999">
    <property type="component" value="Unassembled WGS sequence"/>
</dbReference>
<reference evidence="2" key="1">
    <citation type="journal article" date="2023" name="IScience">
        <title>Live-bearing cockroach genome reveals convergent evolutionary mechanisms linked to viviparity in insects and beyond.</title>
        <authorList>
            <person name="Fouks B."/>
            <person name="Harrison M.C."/>
            <person name="Mikhailova A.A."/>
            <person name="Marchal E."/>
            <person name="English S."/>
            <person name="Carruthers M."/>
            <person name="Jennings E.C."/>
            <person name="Chiamaka E.L."/>
            <person name="Frigard R.A."/>
            <person name="Pippel M."/>
            <person name="Attardo G.M."/>
            <person name="Benoit J.B."/>
            <person name="Bornberg-Bauer E."/>
            <person name="Tobe S.S."/>
        </authorList>
    </citation>
    <scope>NUCLEOTIDE SEQUENCE</scope>
    <source>
        <strain evidence="2">Stay&amp;Tobe</strain>
    </source>
</reference>
<feature type="transmembrane region" description="Helical" evidence="1">
    <location>
        <begin position="136"/>
        <end position="158"/>
    </location>
</feature>
<accession>A0AAD8ALQ8</accession>
<feature type="transmembrane region" description="Helical" evidence="1">
    <location>
        <begin position="230"/>
        <end position="255"/>
    </location>
</feature>
<reference evidence="2" key="2">
    <citation type="submission" date="2023-05" db="EMBL/GenBank/DDBJ databases">
        <authorList>
            <person name="Fouks B."/>
        </authorList>
    </citation>
    <scope>NUCLEOTIDE SEQUENCE</scope>
    <source>
        <strain evidence="2">Stay&amp;Tobe</strain>
        <tissue evidence="2">Testes</tissue>
    </source>
</reference>
<organism evidence="2 3">
    <name type="scientific">Diploptera punctata</name>
    <name type="common">Pacific beetle cockroach</name>
    <dbReference type="NCBI Taxonomy" id="6984"/>
    <lineage>
        <taxon>Eukaryota</taxon>
        <taxon>Metazoa</taxon>
        <taxon>Ecdysozoa</taxon>
        <taxon>Arthropoda</taxon>
        <taxon>Hexapoda</taxon>
        <taxon>Insecta</taxon>
        <taxon>Pterygota</taxon>
        <taxon>Neoptera</taxon>
        <taxon>Polyneoptera</taxon>
        <taxon>Dictyoptera</taxon>
        <taxon>Blattodea</taxon>
        <taxon>Blaberoidea</taxon>
        <taxon>Blaberidae</taxon>
        <taxon>Diplopterinae</taxon>
        <taxon>Diploptera</taxon>
    </lineage>
</organism>
<keyword evidence="1" id="KW-0812">Transmembrane</keyword>